<dbReference type="InterPro" id="IPR027417">
    <property type="entry name" value="P-loop_NTPase"/>
</dbReference>
<keyword evidence="2 5" id="KW-0547">Nucleotide-binding</keyword>
<keyword evidence="3 5" id="KW-0342">GTP-binding</keyword>
<dbReference type="EMBL" id="JAACJM010000017">
    <property type="protein sequence ID" value="KAF5368102.1"/>
    <property type="molecule type" value="Genomic_DNA"/>
</dbReference>
<dbReference type="SMART" id="SM00275">
    <property type="entry name" value="G_alpha"/>
    <property type="match status" value="1"/>
</dbReference>
<dbReference type="GO" id="GO:0007188">
    <property type="term" value="P:adenylate cyclase-modulating G protein-coupled receptor signaling pathway"/>
    <property type="evidence" value="ECO:0007669"/>
    <property type="project" value="TreeGrafter"/>
</dbReference>
<dbReference type="AlphaFoldDB" id="A0A8H5GNE6"/>
<keyword evidence="4" id="KW-0807">Transducer</keyword>
<keyword evidence="9" id="KW-1185">Reference proteome</keyword>
<dbReference type="GO" id="GO:0001664">
    <property type="term" value="F:G protein-coupled receptor binding"/>
    <property type="evidence" value="ECO:0007669"/>
    <property type="project" value="TreeGrafter"/>
</dbReference>
<dbReference type="Proteomes" id="UP000559256">
    <property type="component" value="Unassembled WGS sequence"/>
</dbReference>
<accession>A0A8H5GNE6</accession>
<evidence type="ECO:0000256" key="1">
    <source>
        <dbReference type="ARBA" id="ARBA00022723"/>
    </source>
</evidence>
<dbReference type="SUPFAM" id="SSF52540">
    <property type="entry name" value="P-loop containing nucleoside triphosphate hydrolases"/>
    <property type="match status" value="1"/>
</dbReference>
<feature type="region of interest" description="Disordered" evidence="7">
    <location>
        <begin position="128"/>
        <end position="157"/>
    </location>
</feature>
<keyword evidence="6" id="KW-0460">Magnesium</keyword>
<dbReference type="PROSITE" id="PS51882">
    <property type="entry name" value="G_ALPHA"/>
    <property type="match status" value="1"/>
</dbReference>
<dbReference type="FunFam" id="3.40.50.300:FF:000692">
    <property type="entry name" value="Guanine nucleotide-binding protein subunit alpha"/>
    <property type="match status" value="1"/>
</dbReference>
<evidence type="ECO:0000256" key="5">
    <source>
        <dbReference type="PIRSR" id="PIRSR601019-1"/>
    </source>
</evidence>
<dbReference type="PRINTS" id="PR00318">
    <property type="entry name" value="GPROTEINA"/>
</dbReference>
<proteinExistence type="predicted"/>
<feature type="binding site" evidence="5">
    <location>
        <position position="446"/>
    </location>
    <ligand>
        <name>GTP</name>
        <dbReference type="ChEBI" id="CHEBI:37565"/>
    </ligand>
</feature>
<organism evidence="8 9">
    <name type="scientific">Tetrapyrgos nigripes</name>
    <dbReference type="NCBI Taxonomy" id="182062"/>
    <lineage>
        <taxon>Eukaryota</taxon>
        <taxon>Fungi</taxon>
        <taxon>Dikarya</taxon>
        <taxon>Basidiomycota</taxon>
        <taxon>Agaricomycotina</taxon>
        <taxon>Agaricomycetes</taxon>
        <taxon>Agaricomycetidae</taxon>
        <taxon>Agaricales</taxon>
        <taxon>Marasmiineae</taxon>
        <taxon>Marasmiaceae</taxon>
        <taxon>Tetrapyrgos</taxon>
    </lineage>
</organism>
<dbReference type="GO" id="GO:0005737">
    <property type="term" value="C:cytoplasm"/>
    <property type="evidence" value="ECO:0007669"/>
    <property type="project" value="TreeGrafter"/>
</dbReference>
<sequence>MDSLTRKKGKEKLQEADVENPFVVRFKAPANETEEERLRRVRAFQDAQKVSRQIDENLAESKKLLERRRKAMRILLLGQAESGKSAVLKNFRIAFTPNQLRKERGVWKIIIQLNLIASIKTILSAIHDDDSGSADDKRPSPPLTPPHTPTKDDTVNKSLRRLHLRLTPLLSVETNVNRMVSVDPVGSKDICVRAGNSWKSKLGFRDSTRASFESEDMPTHSQASTQADLSRLLEACKDDLIELWANTDVQEILTTKEINLPDMPGFFLDDVARIASPDYEPTDDDIVRARVRTVGVEEHHLIAETVTNKGTEFFIADVGGARGSRWTWIPYFDDVQAILFLAPLTFNQMLEEDPRVNRLEDTLMIWREICSNALLADCNLIVFFNKKDILEKTINAGVQVRRFVPSYGDLPNDIAHVTKYFKDRFKAYHKRLSPKPRPFISHDTSAIDTHSTIALVIAGNAPVTNPPYRLCLMPFISSTVHDGIIRNNLQRSDMI</sequence>
<reference evidence="8 9" key="1">
    <citation type="journal article" date="2020" name="ISME J.">
        <title>Uncovering the hidden diversity of litter-decomposition mechanisms in mushroom-forming fungi.</title>
        <authorList>
            <person name="Floudas D."/>
            <person name="Bentzer J."/>
            <person name="Ahren D."/>
            <person name="Johansson T."/>
            <person name="Persson P."/>
            <person name="Tunlid A."/>
        </authorList>
    </citation>
    <scope>NUCLEOTIDE SEQUENCE [LARGE SCALE GENOMIC DNA]</scope>
    <source>
        <strain evidence="8 9">CBS 291.85</strain>
    </source>
</reference>
<dbReference type="InterPro" id="IPR001019">
    <property type="entry name" value="Gprotein_alpha_su"/>
</dbReference>
<dbReference type="PANTHER" id="PTHR10218">
    <property type="entry name" value="GTP-BINDING PROTEIN ALPHA SUBUNIT"/>
    <property type="match status" value="1"/>
</dbReference>
<dbReference type="GO" id="GO:0031683">
    <property type="term" value="F:G-protein beta/gamma-subunit complex binding"/>
    <property type="evidence" value="ECO:0007669"/>
    <property type="project" value="InterPro"/>
</dbReference>
<comment type="caution">
    <text evidence="8">The sequence shown here is derived from an EMBL/GenBank/DDBJ whole genome shotgun (WGS) entry which is preliminary data.</text>
</comment>
<feature type="compositionally biased region" description="Basic and acidic residues" evidence="7">
    <location>
        <begin position="128"/>
        <end position="139"/>
    </location>
</feature>
<evidence type="ECO:0000313" key="8">
    <source>
        <dbReference type="EMBL" id="KAF5368102.1"/>
    </source>
</evidence>
<evidence type="ECO:0000256" key="3">
    <source>
        <dbReference type="ARBA" id="ARBA00023134"/>
    </source>
</evidence>
<dbReference type="InterPro" id="IPR011025">
    <property type="entry name" value="GproteinA_insert"/>
</dbReference>
<dbReference type="PANTHER" id="PTHR10218:SF360">
    <property type="entry name" value="GUANINE NUCLEOTIDE-BINDING PROTEIN SUBUNIT ALPHA HOMOLOG"/>
    <property type="match status" value="1"/>
</dbReference>
<feature type="binding site" evidence="6">
    <location>
        <position position="293"/>
    </location>
    <ligand>
        <name>Mg(2+)</name>
        <dbReference type="ChEBI" id="CHEBI:18420"/>
    </ligand>
</feature>
<feature type="binding site" evidence="5">
    <location>
        <begin position="385"/>
        <end position="388"/>
    </location>
    <ligand>
        <name>GTP</name>
        <dbReference type="ChEBI" id="CHEBI:37565"/>
    </ligand>
</feature>
<dbReference type="OrthoDB" id="5817230at2759"/>
<dbReference type="GO" id="GO:0005525">
    <property type="term" value="F:GTP binding"/>
    <property type="evidence" value="ECO:0007669"/>
    <property type="project" value="UniProtKB-KW"/>
</dbReference>
<dbReference type="GO" id="GO:0046872">
    <property type="term" value="F:metal ion binding"/>
    <property type="evidence" value="ECO:0007669"/>
    <property type="project" value="UniProtKB-KW"/>
</dbReference>
<dbReference type="Pfam" id="PF00503">
    <property type="entry name" value="G-alpha"/>
    <property type="match status" value="1"/>
</dbReference>
<evidence type="ECO:0000256" key="4">
    <source>
        <dbReference type="ARBA" id="ARBA00023224"/>
    </source>
</evidence>
<evidence type="ECO:0000256" key="2">
    <source>
        <dbReference type="ARBA" id="ARBA00022741"/>
    </source>
</evidence>
<dbReference type="SUPFAM" id="SSF47895">
    <property type="entry name" value="Transducin (alpha subunit), insertion domain"/>
    <property type="match status" value="1"/>
</dbReference>
<gene>
    <name evidence="8" type="ORF">D9758_004382</name>
</gene>
<evidence type="ECO:0008006" key="10">
    <source>
        <dbReference type="Google" id="ProtNLM"/>
    </source>
</evidence>
<protein>
    <recommendedName>
        <fullName evidence="10">G-alpha-domain-containing protein</fullName>
    </recommendedName>
</protein>
<dbReference type="GO" id="GO:0003924">
    <property type="term" value="F:GTPase activity"/>
    <property type="evidence" value="ECO:0007669"/>
    <property type="project" value="InterPro"/>
</dbReference>
<name>A0A8H5GNE6_9AGAR</name>
<evidence type="ECO:0000256" key="7">
    <source>
        <dbReference type="SAM" id="MobiDB-lite"/>
    </source>
</evidence>
<evidence type="ECO:0000256" key="6">
    <source>
        <dbReference type="PIRSR" id="PIRSR601019-2"/>
    </source>
</evidence>
<dbReference type="Gene3D" id="3.40.50.300">
    <property type="entry name" value="P-loop containing nucleotide triphosphate hydrolases"/>
    <property type="match status" value="2"/>
</dbReference>
<keyword evidence="1 6" id="KW-0479">Metal-binding</keyword>
<evidence type="ECO:0000313" key="9">
    <source>
        <dbReference type="Proteomes" id="UP000559256"/>
    </source>
</evidence>
<dbReference type="Gene3D" id="1.10.400.10">
    <property type="entry name" value="GI Alpha 1, domain 2-like"/>
    <property type="match status" value="1"/>
</dbReference>
<dbReference type="GO" id="GO:0005834">
    <property type="term" value="C:heterotrimeric G-protein complex"/>
    <property type="evidence" value="ECO:0007669"/>
    <property type="project" value="TreeGrafter"/>
</dbReference>